<dbReference type="OrthoDB" id="6931718at2759"/>
<evidence type="ECO:0000313" key="3">
    <source>
        <dbReference type="Proteomes" id="UP000663880"/>
    </source>
</evidence>
<protein>
    <submittedName>
        <fullName evidence="2">Uncharacterized protein</fullName>
    </submittedName>
</protein>
<dbReference type="Proteomes" id="UP000663880">
    <property type="component" value="Unassembled WGS sequence"/>
</dbReference>
<evidence type="ECO:0000256" key="1">
    <source>
        <dbReference type="SAM" id="MobiDB-lite"/>
    </source>
</evidence>
<evidence type="ECO:0000313" key="2">
    <source>
        <dbReference type="EMBL" id="CAF4806104.1"/>
    </source>
</evidence>
<feature type="compositionally biased region" description="Pro residues" evidence="1">
    <location>
        <begin position="99"/>
        <end position="110"/>
    </location>
</feature>
<feature type="region of interest" description="Disordered" evidence="1">
    <location>
        <begin position="91"/>
        <end position="119"/>
    </location>
</feature>
<name>A0A821PJ80_9NEOP</name>
<sequence length="119" mass="13112">MKFIVRCDKEFNTVLLYLQINAQLHMVLYRSGVDHVIESKDLPSNSVSSSKAVTRESVQHVFVLSMDIRTEAQSGECGRCSADCAATRPFASRSEAVRPPVPVAAPPPPSSHLDKKKED</sequence>
<gene>
    <name evidence="2" type="ORF">PMACD_LOCUS3749</name>
</gene>
<dbReference type="AlphaFoldDB" id="A0A821PJ80"/>
<dbReference type="EMBL" id="CAJOBZ010000006">
    <property type="protein sequence ID" value="CAF4806104.1"/>
    <property type="molecule type" value="Genomic_DNA"/>
</dbReference>
<accession>A0A821PJ80</accession>
<keyword evidence="3" id="KW-1185">Reference proteome</keyword>
<proteinExistence type="predicted"/>
<reference evidence="2" key="1">
    <citation type="submission" date="2021-02" db="EMBL/GenBank/DDBJ databases">
        <authorList>
            <person name="Steward A R."/>
        </authorList>
    </citation>
    <scope>NUCLEOTIDE SEQUENCE</scope>
</reference>
<comment type="caution">
    <text evidence="2">The sequence shown here is derived from an EMBL/GenBank/DDBJ whole genome shotgun (WGS) entry which is preliminary data.</text>
</comment>
<organism evidence="2 3">
    <name type="scientific">Pieris macdunnoughi</name>
    <dbReference type="NCBI Taxonomy" id="345717"/>
    <lineage>
        <taxon>Eukaryota</taxon>
        <taxon>Metazoa</taxon>
        <taxon>Ecdysozoa</taxon>
        <taxon>Arthropoda</taxon>
        <taxon>Hexapoda</taxon>
        <taxon>Insecta</taxon>
        <taxon>Pterygota</taxon>
        <taxon>Neoptera</taxon>
        <taxon>Endopterygota</taxon>
        <taxon>Lepidoptera</taxon>
        <taxon>Glossata</taxon>
        <taxon>Ditrysia</taxon>
        <taxon>Papilionoidea</taxon>
        <taxon>Pieridae</taxon>
        <taxon>Pierinae</taxon>
        <taxon>Pieris</taxon>
    </lineage>
</organism>